<dbReference type="PANTHER" id="PTHR21666:SF289">
    <property type="entry name" value="L-ALA--D-GLU ENDOPEPTIDASE"/>
    <property type="match status" value="1"/>
</dbReference>
<evidence type="ECO:0000256" key="1">
    <source>
        <dbReference type="ARBA" id="ARBA00022729"/>
    </source>
</evidence>
<dbReference type="Pfam" id="PF01551">
    <property type="entry name" value="Peptidase_M23"/>
    <property type="match status" value="1"/>
</dbReference>
<dbReference type="EMBL" id="WHPC01000053">
    <property type="protein sequence ID" value="MPV37872.1"/>
    <property type="molecule type" value="Genomic_DNA"/>
</dbReference>
<keyword evidence="5" id="KW-1185">Reference proteome</keyword>
<dbReference type="AlphaFoldDB" id="A0A6N7EHL0"/>
<feature type="region of interest" description="Disordered" evidence="2">
    <location>
        <begin position="16"/>
        <end position="39"/>
    </location>
</feature>
<accession>A0A6N7EHL0</accession>
<evidence type="ECO:0000259" key="3">
    <source>
        <dbReference type="Pfam" id="PF01551"/>
    </source>
</evidence>
<evidence type="ECO:0000313" key="4">
    <source>
        <dbReference type="EMBL" id="MPV37872.1"/>
    </source>
</evidence>
<comment type="caution">
    <text evidence="4">The sequence shown here is derived from an EMBL/GenBank/DDBJ whole genome shotgun (WGS) entry which is preliminary data.</text>
</comment>
<proteinExistence type="predicted"/>
<dbReference type="RefSeq" id="WP_152193200.1">
    <property type="nucleotide sequence ID" value="NZ_VUKD01000001.1"/>
</dbReference>
<dbReference type="InterPro" id="IPR016047">
    <property type="entry name" value="M23ase_b-sheet_dom"/>
</dbReference>
<dbReference type="PANTHER" id="PTHR21666">
    <property type="entry name" value="PEPTIDASE-RELATED"/>
    <property type="match status" value="1"/>
</dbReference>
<evidence type="ECO:0000313" key="5">
    <source>
        <dbReference type="Proteomes" id="UP000437709"/>
    </source>
</evidence>
<keyword evidence="1" id="KW-0732">Signal</keyword>
<dbReference type="CDD" id="cd12797">
    <property type="entry name" value="M23_peptidase"/>
    <property type="match status" value="1"/>
</dbReference>
<gene>
    <name evidence="4" type="ORF">GB881_12610</name>
</gene>
<dbReference type="Gene3D" id="2.70.70.10">
    <property type="entry name" value="Glucose Permease (Domain IIA)"/>
    <property type="match status" value="1"/>
</dbReference>
<dbReference type="InterPro" id="IPR050570">
    <property type="entry name" value="Cell_wall_metabolism_enzyme"/>
</dbReference>
<evidence type="ECO:0000256" key="2">
    <source>
        <dbReference type="SAM" id="MobiDB-lite"/>
    </source>
</evidence>
<dbReference type="Proteomes" id="UP000437709">
    <property type="component" value="Unassembled WGS sequence"/>
</dbReference>
<organism evidence="4 5">
    <name type="scientific">Georgenia subflava</name>
    <dbReference type="NCBI Taxonomy" id="1622177"/>
    <lineage>
        <taxon>Bacteria</taxon>
        <taxon>Bacillati</taxon>
        <taxon>Actinomycetota</taxon>
        <taxon>Actinomycetes</taxon>
        <taxon>Micrococcales</taxon>
        <taxon>Bogoriellaceae</taxon>
        <taxon>Georgenia</taxon>
    </lineage>
</organism>
<protein>
    <submittedName>
        <fullName evidence="4">Peptidoglycan DD-metalloendopeptidase family protein</fullName>
    </submittedName>
</protein>
<dbReference type="SUPFAM" id="SSF51261">
    <property type="entry name" value="Duplicated hybrid motif"/>
    <property type="match status" value="1"/>
</dbReference>
<reference evidence="4 5" key="1">
    <citation type="submission" date="2019-10" db="EMBL/GenBank/DDBJ databases">
        <title>Georgenia wutianyii sp. nov. and Georgenia yuyongxinii sp. nov. isolated from plateau pika (Ochotona curzoniae) in the Qinghai-Tibet plateau of China.</title>
        <authorList>
            <person name="Tian Z."/>
        </authorList>
    </citation>
    <scope>NUCLEOTIDE SEQUENCE [LARGE SCALE GENOMIC DNA]</scope>
    <source>
        <strain evidence="4 5">JCM 19765</strain>
    </source>
</reference>
<sequence length="188" mass="20043">MLARVAAAPARATVVHASRAEERDELAEDDGGASGLRAAVAPERQQVGMPLDAGRYRITSHYGYRVGPLGGGSQFHTGVDLAAPLGTPIHVVADGVVTYVGAGKDGRSSMLVIVEHEIDDRTYYTWYNHMYASDLYVSVGQQVSVGDVIAGVGNNGNSTGPHLHFEVHVDDELTTTEPLAWLEEMSTP</sequence>
<name>A0A6N7EHL0_9MICO</name>
<dbReference type="InterPro" id="IPR011055">
    <property type="entry name" value="Dup_hybrid_motif"/>
</dbReference>
<feature type="domain" description="M23ase beta-sheet core" evidence="3">
    <location>
        <begin position="74"/>
        <end position="171"/>
    </location>
</feature>
<dbReference type="GO" id="GO:0004222">
    <property type="term" value="F:metalloendopeptidase activity"/>
    <property type="evidence" value="ECO:0007669"/>
    <property type="project" value="TreeGrafter"/>
</dbReference>